<accession>A0ABY8FZ16</accession>
<dbReference type="RefSeq" id="WP_278017321.1">
    <property type="nucleotide sequence ID" value="NZ_CP121106.1"/>
</dbReference>
<keyword evidence="3" id="KW-1185">Reference proteome</keyword>
<evidence type="ECO:0000313" key="3">
    <source>
        <dbReference type="Proteomes" id="UP001215827"/>
    </source>
</evidence>
<dbReference type="EMBL" id="CP121106">
    <property type="protein sequence ID" value="WFL78631.1"/>
    <property type="molecule type" value="Genomic_DNA"/>
</dbReference>
<evidence type="ECO:0000256" key="1">
    <source>
        <dbReference type="SAM" id="SignalP"/>
    </source>
</evidence>
<sequence>MFKTTLVSVALGTAMLASPAMAGGQKPAAQIEFKDLNLSTAEGQKALDGRIEAVARQICKVDEQVTGSRMVPRDRMACVKAAKKSAKQQVAALIERDKLGG</sequence>
<gene>
    <name evidence="2" type="ORF">P7228_06090</name>
</gene>
<keyword evidence="1" id="KW-0732">Signal</keyword>
<feature type="signal peptide" evidence="1">
    <location>
        <begin position="1"/>
        <end position="22"/>
    </location>
</feature>
<protein>
    <submittedName>
        <fullName evidence="2">UrcA family protein</fullName>
    </submittedName>
</protein>
<dbReference type="NCBIfam" id="TIGR04433">
    <property type="entry name" value="UrcA_uranyl"/>
    <property type="match status" value="1"/>
</dbReference>
<evidence type="ECO:0000313" key="2">
    <source>
        <dbReference type="EMBL" id="WFL78631.1"/>
    </source>
</evidence>
<proteinExistence type="predicted"/>
<feature type="chain" id="PRO_5045151255" evidence="1">
    <location>
        <begin position="23"/>
        <end position="101"/>
    </location>
</feature>
<dbReference type="InterPro" id="IPR030972">
    <property type="entry name" value="UrcA_uranyl"/>
</dbReference>
<dbReference type="Proteomes" id="UP001215827">
    <property type="component" value="Chromosome"/>
</dbReference>
<organism evidence="2 3">
    <name type="scientific">Altererythrobacter arenosus</name>
    <dbReference type="NCBI Taxonomy" id="3032592"/>
    <lineage>
        <taxon>Bacteria</taxon>
        <taxon>Pseudomonadati</taxon>
        <taxon>Pseudomonadota</taxon>
        <taxon>Alphaproteobacteria</taxon>
        <taxon>Sphingomonadales</taxon>
        <taxon>Erythrobacteraceae</taxon>
        <taxon>Altererythrobacter</taxon>
    </lineage>
</organism>
<name>A0ABY8FZ16_9SPHN</name>
<reference evidence="2 3" key="1">
    <citation type="submission" date="2023-03" db="EMBL/GenBank/DDBJ databases">
        <title>Altererythrobacter sp. CAU 1644 isolated from sand.</title>
        <authorList>
            <person name="Kim W."/>
        </authorList>
    </citation>
    <scope>NUCLEOTIDE SEQUENCE [LARGE SCALE GENOMIC DNA]</scope>
    <source>
        <strain evidence="2 3">CAU 1644</strain>
    </source>
</reference>